<reference evidence="2" key="1">
    <citation type="journal article" date="2023" name="Front. Plant Sci.">
        <title>Chromosomal-level genome assembly of Melastoma candidum provides insights into trichome evolution.</title>
        <authorList>
            <person name="Zhong Y."/>
            <person name="Wu W."/>
            <person name="Sun C."/>
            <person name="Zou P."/>
            <person name="Liu Y."/>
            <person name="Dai S."/>
            <person name="Zhou R."/>
        </authorList>
    </citation>
    <scope>NUCLEOTIDE SEQUENCE [LARGE SCALE GENOMIC DNA]</scope>
</reference>
<organism evidence="1 2">
    <name type="scientific">Melastoma candidum</name>
    <dbReference type="NCBI Taxonomy" id="119954"/>
    <lineage>
        <taxon>Eukaryota</taxon>
        <taxon>Viridiplantae</taxon>
        <taxon>Streptophyta</taxon>
        <taxon>Embryophyta</taxon>
        <taxon>Tracheophyta</taxon>
        <taxon>Spermatophyta</taxon>
        <taxon>Magnoliopsida</taxon>
        <taxon>eudicotyledons</taxon>
        <taxon>Gunneridae</taxon>
        <taxon>Pentapetalae</taxon>
        <taxon>rosids</taxon>
        <taxon>malvids</taxon>
        <taxon>Myrtales</taxon>
        <taxon>Melastomataceae</taxon>
        <taxon>Melastomatoideae</taxon>
        <taxon>Melastomateae</taxon>
        <taxon>Melastoma</taxon>
    </lineage>
</organism>
<dbReference type="Proteomes" id="UP001057402">
    <property type="component" value="Chromosome 10"/>
</dbReference>
<keyword evidence="2" id="KW-1185">Reference proteome</keyword>
<comment type="caution">
    <text evidence="1">The sequence shown here is derived from an EMBL/GenBank/DDBJ whole genome shotgun (WGS) entry which is preliminary data.</text>
</comment>
<name>A0ACB9M5J7_9MYRT</name>
<gene>
    <name evidence="1" type="ORF">MLD38_033048</name>
</gene>
<protein>
    <submittedName>
        <fullName evidence="1">Uncharacterized protein</fullName>
    </submittedName>
</protein>
<accession>A0ACB9M5J7</accession>
<evidence type="ECO:0000313" key="2">
    <source>
        <dbReference type="Proteomes" id="UP001057402"/>
    </source>
</evidence>
<sequence length="430" mass="47197">MAELYLMASHTFPTGQGIGFNQEQHTGMMNRVIRQVPSVANMQDLQPVPITAGSPQEILRSGSSGVINNQLESFSNLIEARSCLKRESMTNDAMILDVPDARFPAFPLGSNIHEHSLSNRKAFQFVNSGTSDTRKGGLGVPMMANLVDLQMKENEANRAMPPFPSLVYPGSDNKPISDIIGDLVFNSKIIIDPEGRVVVTDTGVEMKDLLSIVAEFYLSRNVVKNRKISMPIPYFDRKSFSKGRNNRGGSTGKLEAPIAAPAKSPDMSKPKQSQKRKNGRKNSEERDIFKRNSFHACESLLSILIDNKGEGQTALLSLQKSGHALPDLLNRFSAGIAGTGLALALSVICRVAFGRVPLCSSKLISTGIGIGLVWLSWAVNKLRYTVIHISKNSSKWTAKEDVVMDEVNRSVKEIFFRAATLMTLIMLKFA</sequence>
<dbReference type="EMBL" id="CM042889">
    <property type="protein sequence ID" value="KAI4319452.1"/>
    <property type="molecule type" value="Genomic_DNA"/>
</dbReference>
<proteinExistence type="predicted"/>
<evidence type="ECO:0000313" key="1">
    <source>
        <dbReference type="EMBL" id="KAI4319452.1"/>
    </source>
</evidence>